<keyword evidence="8 9" id="KW-0012">Acyltransferase</keyword>
<dbReference type="Proteomes" id="UP000177583">
    <property type="component" value="Unassembled WGS sequence"/>
</dbReference>
<name>A0A1F6H3M5_9PROT</name>
<dbReference type="AlphaFoldDB" id="A0A1F6H3M5"/>
<feature type="transmembrane region" description="Helical" evidence="9">
    <location>
        <begin position="127"/>
        <end position="144"/>
    </location>
</feature>
<dbReference type="GO" id="GO:0042158">
    <property type="term" value="P:lipoprotein biosynthetic process"/>
    <property type="evidence" value="ECO:0007669"/>
    <property type="project" value="UniProtKB-UniRule"/>
</dbReference>
<gene>
    <name evidence="9" type="primary">lnt</name>
    <name evidence="11" type="ORF">A2557_08005</name>
</gene>
<feature type="domain" description="CN hydrolase" evidence="10">
    <location>
        <begin position="226"/>
        <end position="478"/>
    </location>
</feature>
<organism evidence="11 12">
    <name type="scientific">Candidatus Lambdaproteobacteria bacterium RIFOXYD2_FULL_56_26</name>
    <dbReference type="NCBI Taxonomy" id="1817773"/>
    <lineage>
        <taxon>Bacteria</taxon>
        <taxon>Pseudomonadati</taxon>
        <taxon>Pseudomonadota</taxon>
        <taxon>Candidatus Lambdaproteobacteria</taxon>
    </lineage>
</organism>
<keyword evidence="7 9" id="KW-0472">Membrane</keyword>
<dbReference type="GO" id="GO:0005886">
    <property type="term" value="C:plasma membrane"/>
    <property type="evidence" value="ECO:0007669"/>
    <property type="project" value="UniProtKB-SubCell"/>
</dbReference>
<evidence type="ECO:0000256" key="8">
    <source>
        <dbReference type="ARBA" id="ARBA00023315"/>
    </source>
</evidence>
<dbReference type="InterPro" id="IPR003010">
    <property type="entry name" value="C-N_Hydrolase"/>
</dbReference>
<sequence length="516" mass="57379">MKLRLPALGPQDKASFGLALLAGAMGALGFPNYNLYPLVFLFPLPLLWALERASGLRAYWLGVCTGTLWIWLGFYWVGNWAELVLGWPLLFAQLFAGGYALVMAQSYGLVALLATRFKVPLRPFEPFVFPVLWVLVQSLFPWLFPFRLADSQSANLSFLQPVEWTGVWGAELVILLVGTSLYKAFAPGPKPWVGIGVAALLVGGWGWVGYGSLQKWDQTMSSLPAKTLGLVQTNRPASLEAPEPEPGYSRVFPWEMELSHKLAEEGAEVLFWPEGHFYGYAYWLEVRANFQAQVATMGIPLFFLDSGFSQTPSGKQNYNTTFVITGEGRDGGMYHKRHLVPFGEYTPWMGELPWIKGLLGDFLADLSAGTFDRTFEAAGMRITPKICYEVLYPEEVAQAIGEDGAGKVILVQSQDGWYGRSSQPEQHLAVSVVRAIENRVPLVHVINNGPSSVILPQGRYAFKAPPFEAGHFLAPLPYDPNLGGSFYSRHPTWFLRTLQGLGVFLLGWGWWKGRSR</sequence>
<proteinExistence type="inferred from homology"/>
<dbReference type="UniPathway" id="UPA00666"/>
<evidence type="ECO:0000256" key="1">
    <source>
        <dbReference type="ARBA" id="ARBA00004651"/>
    </source>
</evidence>
<evidence type="ECO:0000313" key="12">
    <source>
        <dbReference type="Proteomes" id="UP000177583"/>
    </source>
</evidence>
<feature type="transmembrane region" description="Helical" evidence="9">
    <location>
        <begin position="90"/>
        <end position="115"/>
    </location>
</feature>
<comment type="similarity">
    <text evidence="2 9">Belongs to the CN hydrolase family. Apolipoprotein N-acyltransferase subfamily.</text>
</comment>
<keyword evidence="4 9" id="KW-0808">Transferase</keyword>
<dbReference type="EC" id="2.3.1.269" evidence="9"/>
<dbReference type="InterPro" id="IPR036526">
    <property type="entry name" value="C-N_Hydrolase_sf"/>
</dbReference>
<comment type="catalytic activity">
    <reaction evidence="9">
        <text>N-terminal S-1,2-diacyl-sn-glyceryl-L-cysteinyl-[lipoprotein] + a glycerophospholipid = N-acyl-S-1,2-diacyl-sn-glyceryl-L-cysteinyl-[lipoprotein] + a 2-acyl-sn-glycero-3-phospholipid + H(+)</text>
        <dbReference type="Rhea" id="RHEA:48228"/>
        <dbReference type="Rhea" id="RHEA-COMP:14681"/>
        <dbReference type="Rhea" id="RHEA-COMP:14684"/>
        <dbReference type="ChEBI" id="CHEBI:15378"/>
        <dbReference type="ChEBI" id="CHEBI:136912"/>
        <dbReference type="ChEBI" id="CHEBI:140656"/>
        <dbReference type="ChEBI" id="CHEBI:140657"/>
        <dbReference type="ChEBI" id="CHEBI:140660"/>
        <dbReference type="EC" id="2.3.1.269"/>
    </reaction>
</comment>
<evidence type="ECO:0000256" key="7">
    <source>
        <dbReference type="ARBA" id="ARBA00023136"/>
    </source>
</evidence>
<evidence type="ECO:0000256" key="4">
    <source>
        <dbReference type="ARBA" id="ARBA00022679"/>
    </source>
</evidence>
<evidence type="ECO:0000259" key="10">
    <source>
        <dbReference type="PROSITE" id="PS50263"/>
    </source>
</evidence>
<evidence type="ECO:0000256" key="2">
    <source>
        <dbReference type="ARBA" id="ARBA00010065"/>
    </source>
</evidence>
<evidence type="ECO:0000256" key="5">
    <source>
        <dbReference type="ARBA" id="ARBA00022692"/>
    </source>
</evidence>
<dbReference type="EMBL" id="MFNF01000001">
    <property type="protein sequence ID" value="OGH04910.1"/>
    <property type="molecule type" value="Genomic_DNA"/>
</dbReference>
<dbReference type="NCBIfam" id="TIGR00546">
    <property type="entry name" value="lnt"/>
    <property type="match status" value="1"/>
</dbReference>
<dbReference type="InterPro" id="IPR045378">
    <property type="entry name" value="LNT_N"/>
</dbReference>
<feature type="transmembrane region" description="Helical" evidence="9">
    <location>
        <begin position="164"/>
        <end position="185"/>
    </location>
</feature>
<dbReference type="PANTHER" id="PTHR38686:SF1">
    <property type="entry name" value="APOLIPOPROTEIN N-ACYLTRANSFERASE"/>
    <property type="match status" value="1"/>
</dbReference>
<keyword evidence="6 9" id="KW-1133">Transmembrane helix</keyword>
<dbReference type="PANTHER" id="PTHR38686">
    <property type="entry name" value="APOLIPOPROTEIN N-ACYLTRANSFERASE"/>
    <property type="match status" value="1"/>
</dbReference>
<comment type="function">
    <text evidence="9">Catalyzes the phospholipid dependent N-acylation of the N-terminal cysteine of apolipoprotein, the last step in lipoprotein maturation.</text>
</comment>
<evidence type="ECO:0000256" key="6">
    <source>
        <dbReference type="ARBA" id="ARBA00022989"/>
    </source>
</evidence>
<dbReference type="PROSITE" id="PS50263">
    <property type="entry name" value="CN_HYDROLASE"/>
    <property type="match status" value="1"/>
</dbReference>
<protein>
    <recommendedName>
        <fullName evidence="9">Apolipoprotein N-acyltransferase</fullName>
        <shortName evidence="9">ALP N-acyltransferase</shortName>
        <ecNumber evidence="9">2.3.1.269</ecNumber>
    </recommendedName>
</protein>
<feature type="transmembrane region" description="Helical" evidence="9">
    <location>
        <begin position="58"/>
        <end position="78"/>
    </location>
</feature>
<dbReference type="SUPFAM" id="SSF56317">
    <property type="entry name" value="Carbon-nitrogen hydrolase"/>
    <property type="match status" value="1"/>
</dbReference>
<evidence type="ECO:0000256" key="9">
    <source>
        <dbReference type="HAMAP-Rule" id="MF_01148"/>
    </source>
</evidence>
<dbReference type="GO" id="GO:0016410">
    <property type="term" value="F:N-acyltransferase activity"/>
    <property type="evidence" value="ECO:0007669"/>
    <property type="project" value="UniProtKB-UniRule"/>
</dbReference>
<keyword evidence="11" id="KW-0449">Lipoprotein</keyword>
<keyword evidence="5 9" id="KW-0812">Transmembrane</keyword>
<feature type="transmembrane region" description="Helical" evidence="9">
    <location>
        <begin position="192"/>
        <end position="213"/>
    </location>
</feature>
<comment type="pathway">
    <text evidence="9">Protein modification; lipoprotein biosynthesis (N-acyl transfer).</text>
</comment>
<comment type="caution">
    <text evidence="9">Lacks conserved residue(s) required for the propagation of feature annotation.</text>
</comment>
<keyword evidence="3 9" id="KW-1003">Cell membrane</keyword>
<dbReference type="InterPro" id="IPR004563">
    <property type="entry name" value="Apolipo_AcylTrfase"/>
</dbReference>
<accession>A0A1F6H3M5</accession>
<dbReference type="Pfam" id="PF20154">
    <property type="entry name" value="LNT_N"/>
    <property type="match status" value="1"/>
</dbReference>
<reference evidence="11 12" key="1">
    <citation type="journal article" date="2016" name="Nat. Commun.">
        <title>Thousands of microbial genomes shed light on interconnected biogeochemical processes in an aquifer system.</title>
        <authorList>
            <person name="Anantharaman K."/>
            <person name="Brown C.T."/>
            <person name="Hug L.A."/>
            <person name="Sharon I."/>
            <person name="Castelle C.J."/>
            <person name="Probst A.J."/>
            <person name="Thomas B.C."/>
            <person name="Singh A."/>
            <person name="Wilkins M.J."/>
            <person name="Karaoz U."/>
            <person name="Brodie E.L."/>
            <person name="Williams K.H."/>
            <person name="Hubbard S.S."/>
            <person name="Banfield J.F."/>
        </authorList>
    </citation>
    <scope>NUCLEOTIDE SEQUENCE [LARGE SCALE GENOMIC DNA]</scope>
</reference>
<comment type="subcellular location">
    <subcellularLocation>
        <location evidence="1 9">Cell membrane</location>
        <topology evidence="1 9">Multi-pass membrane protein</topology>
    </subcellularLocation>
</comment>
<evidence type="ECO:0000313" key="11">
    <source>
        <dbReference type="EMBL" id="OGH04910.1"/>
    </source>
</evidence>
<evidence type="ECO:0000256" key="3">
    <source>
        <dbReference type="ARBA" id="ARBA00022475"/>
    </source>
</evidence>
<dbReference type="Gene3D" id="3.60.110.10">
    <property type="entry name" value="Carbon-nitrogen hydrolase"/>
    <property type="match status" value="1"/>
</dbReference>
<dbReference type="Pfam" id="PF00795">
    <property type="entry name" value="CN_hydrolase"/>
    <property type="match status" value="1"/>
</dbReference>
<comment type="caution">
    <text evidence="11">The sequence shown here is derived from an EMBL/GenBank/DDBJ whole genome shotgun (WGS) entry which is preliminary data.</text>
</comment>
<dbReference type="HAMAP" id="MF_01148">
    <property type="entry name" value="Lnt"/>
    <property type="match status" value="1"/>
</dbReference>
<dbReference type="CDD" id="cd07571">
    <property type="entry name" value="ALP_N-acyl_transferase"/>
    <property type="match status" value="1"/>
</dbReference>